<reference evidence="4" key="3">
    <citation type="submission" date="2025-08" db="UniProtKB">
        <authorList>
            <consortium name="RefSeq"/>
        </authorList>
    </citation>
    <scope>IDENTIFICATION</scope>
    <source>
        <strain evidence="4">CBS 342.82</strain>
    </source>
</reference>
<proteinExistence type="predicted"/>
<organism evidence="4">
    <name type="scientific">Dissoconium aciculare CBS 342.82</name>
    <dbReference type="NCBI Taxonomy" id="1314786"/>
    <lineage>
        <taxon>Eukaryota</taxon>
        <taxon>Fungi</taxon>
        <taxon>Dikarya</taxon>
        <taxon>Ascomycota</taxon>
        <taxon>Pezizomycotina</taxon>
        <taxon>Dothideomycetes</taxon>
        <taxon>Dothideomycetidae</taxon>
        <taxon>Mycosphaerellales</taxon>
        <taxon>Dissoconiaceae</taxon>
        <taxon>Dissoconium</taxon>
    </lineage>
</organism>
<evidence type="ECO:0000256" key="1">
    <source>
        <dbReference type="SAM" id="Phobius"/>
    </source>
</evidence>
<dbReference type="PANTHER" id="PTHR43194">
    <property type="entry name" value="HYDROLASE ALPHA/BETA FOLD FAMILY"/>
    <property type="match status" value="1"/>
</dbReference>
<protein>
    <submittedName>
        <fullName evidence="4">Alpha/beta-hydrolase</fullName>
    </submittedName>
</protein>
<dbReference type="Proteomes" id="UP000504637">
    <property type="component" value="Unplaced"/>
</dbReference>
<sequence>MESLIEHTRFWDRALYIATGSLAAISIFSIVYSSRPTIPRKYQGPIRRPIAAIDNHPYHHEAIPGGRDVNTPYGRTRVYEWGPEHGRKVLFVHGISTPCISMAALAARLARQGCRVMLFDLYGRGYSDAPDPRVYRQDTGLYSAQILSALATSRVDWMAGFTLVGYSLGGGIAAAFTYHYPALVDSLVLIAPSGVMRPSRISWSSKVLYGGLLPDWLVFPLVAYRIRGGVDVPTLRAPKNSGGKKGLDVADAAREEVPGGRVYDDDSDNKAALFENRPPLDLNASVIWQTTSHPGFVPAFVSSIRYAPIHDEYERWQVIGKRCEMQRAEEDQPAESRGLLEGRVLVLLGAQDKVTLADETIEDATAAFGRGNVTIQVLDGGHDLPSANSDACMQAIMEHWEGI</sequence>
<dbReference type="InterPro" id="IPR029058">
    <property type="entry name" value="AB_hydrolase_fold"/>
</dbReference>
<dbReference type="Gene3D" id="3.40.50.1820">
    <property type="entry name" value="alpha/beta hydrolase"/>
    <property type="match status" value="1"/>
</dbReference>
<evidence type="ECO:0000313" key="4">
    <source>
        <dbReference type="RefSeq" id="XP_033460751.1"/>
    </source>
</evidence>
<reference evidence="4" key="2">
    <citation type="submission" date="2020-04" db="EMBL/GenBank/DDBJ databases">
        <authorList>
            <consortium name="NCBI Genome Project"/>
        </authorList>
    </citation>
    <scope>NUCLEOTIDE SEQUENCE</scope>
    <source>
        <strain evidence="4">CBS 342.82</strain>
    </source>
</reference>
<name>A0A6J3M6S4_9PEZI</name>
<dbReference type="OrthoDB" id="408373at2759"/>
<feature type="domain" description="Serine aminopeptidase S33" evidence="2">
    <location>
        <begin position="87"/>
        <end position="208"/>
    </location>
</feature>
<reference evidence="4" key="1">
    <citation type="submission" date="2020-01" db="EMBL/GenBank/DDBJ databases">
        <authorList>
            <consortium name="DOE Joint Genome Institute"/>
            <person name="Haridas S."/>
            <person name="Albert R."/>
            <person name="Binder M."/>
            <person name="Bloem J."/>
            <person name="Labutti K."/>
            <person name="Salamov A."/>
            <person name="Andreopoulos B."/>
            <person name="Baker S.E."/>
            <person name="Barry K."/>
            <person name="Bills G."/>
            <person name="Bluhm B.H."/>
            <person name="Cannon C."/>
            <person name="Castanera R."/>
            <person name="Culley D.E."/>
            <person name="Daum C."/>
            <person name="Ezra D."/>
            <person name="Gonzalez J.B."/>
            <person name="Henrissat B."/>
            <person name="Kuo A."/>
            <person name="Liang C."/>
            <person name="Lipzen A."/>
            <person name="Lutzoni F."/>
            <person name="Magnuson J."/>
            <person name="Mondo S."/>
            <person name="Nolan M."/>
            <person name="Ohm R."/>
            <person name="Pangilinan J."/>
            <person name="Park H.-J."/>
            <person name="Ramirez L."/>
            <person name="Alfaro M."/>
            <person name="Sun H."/>
            <person name="Tritt A."/>
            <person name="Yoshinaga Y."/>
            <person name="Zwiers L.-H."/>
            <person name="Turgeon B.G."/>
            <person name="Goodwin S.B."/>
            <person name="Spatafora J.W."/>
            <person name="Crous P.W."/>
            <person name="Grigoriev I.V."/>
        </authorList>
    </citation>
    <scope>NUCLEOTIDE SEQUENCE</scope>
    <source>
        <strain evidence="4">CBS 342.82</strain>
    </source>
</reference>
<feature type="transmembrane region" description="Helical" evidence="1">
    <location>
        <begin position="14"/>
        <end position="32"/>
    </location>
</feature>
<dbReference type="PRINTS" id="PR00111">
    <property type="entry name" value="ABHYDROLASE"/>
</dbReference>
<dbReference type="PANTHER" id="PTHR43194:SF2">
    <property type="entry name" value="PEROXISOMAL MEMBRANE PROTEIN LPX1"/>
    <property type="match status" value="1"/>
</dbReference>
<feature type="transmembrane region" description="Helical" evidence="1">
    <location>
        <begin position="157"/>
        <end position="180"/>
    </location>
</feature>
<dbReference type="AlphaFoldDB" id="A0A6J3M6S4"/>
<dbReference type="SUPFAM" id="SSF53474">
    <property type="entry name" value="alpha/beta-Hydrolases"/>
    <property type="match status" value="1"/>
</dbReference>
<accession>A0A6J3M6S4</accession>
<dbReference type="GeneID" id="54364810"/>
<evidence type="ECO:0000313" key="3">
    <source>
        <dbReference type="Proteomes" id="UP000504637"/>
    </source>
</evidence>
<dbReference type="InterPro" id="IPR022742">
    <property type="entry name" value="Hydrolase_4"/>
</dbReference>
<dbReference type="RefSeq" id="XP_033460751.1">
    <property type="nucleotide sequence ID" value="XM_033607010.1"/>
</dbReference>
<keyword evidence="1" id="KW-0812">Transmembrane</keyword>
<keyword evidence="1" id="KW-1133">Transmembrane helix</keyword>
<keyword evidence="1" id="KW-0472">Membrane</keyword>
<dbReference type="InterPro" id="IPR000073">
    <property type="entry name" value="AB_hydrolase_1"/>
</dbReference>
<keyword evidence="3" id="KW-1185">Reference proteome</keyword>
<gene>
    <name evidence="4" type="ORF">K489DRAFT_400993</name>
</gene>
<dbReference type="InterPro" id="IPR050228">
    <property type="entry name" value="Carboxylesterase_BioH"/>
</dbReference>
<evidence type="ECO:0000259" key="2">
    <source>
        <dbReference type="Pfam" id="PF12146"/>
    </source>
</evidence>
<dbReference type="Pfam" id="PF12146">
    <property type="entry name" value="Hydrolase_4"/>
    <property type="match status" value="1"/>
</dbReference>